<proteinExistence type="predicted"/>
<dbReference type="RefSeq" id="WP_077133271.1">
    <property type="nucleotide sequence ID" value="NZ_CP014263.1"/>
</dbReference>
<gene>
    <name evidence="1" type="ORF">AWR27_22295</name>
</gene>
<name>A0A1P9X2G0_9BACT</name>
<accession>A0A1P9X2G0</accession>
<organism evidence="1 2">
    <name type="scientific">Spirosoma montaniterrae</name>
    <dbReference type="NCBI Taxonomy" id="1178516"/>
    <lineage>
        <taxon>Bacteria</taxon>
        <taxon>Pseudomonadati</taxon>
        <taxon>Bacteroidota</taxon>
        <taxon>Cytophagia</taxon>
        <taxon>Cytophagales</taxon>
        <taxon>Cytophagaceae</taxon>
        <taxon>Spirosoma</taxon>
    </lineage>
</organism>
<dbReference type="EMBL" id="CP014263">
    <property type="protein sequence ID" value="AQG81793.1"/>
    <property type="molecule type" value="Genomic_DNA"/>
</dbReference>
<dbReference type="Proteomes" id="UP000187941">
    <property type="component" value="Chromosome"/>
</dbReference>
<evidence type="ECO:0000313" key="2">
    <source>
        <dbReference type="Proteomes" id="UP000187941"/>
    </source>
</evidence>
<evidence type="ECO:0000313" key="1">
    <source>
        <dbReference type="EMBL" id="AQG81793.1"/>
    </source>
</evidence>
<dbReference type="AlphaFoldDB" id="A0A1P9X2G0"/>
<dbReference type="STRING" id="1178516.AWR27_22295"/>
<sequence length="191" mass="21722">MRSICFVAVFLLSTVGKSLCQSTGNHLTEPGAKRKFTGLSHIEIDLGQRNTLLIWFDQYTQVLARKNIDSVLRLFVADYRNVEDTTQPTTRSIHALFKLRPDNRDLSVRATPQATTDFRFRKGESPVEVKTKQDTLQVVWLSATASAMPTDFAVYFLVNNLRDLDRLLQAGASMPKWNKHSNRYGRLNTTT</sequence>
<protein>
    <submittedName>
        <fullName evidence="1">Uncharacterized protein</fullName>
    </submittedName>
</protein>
<reference evidence="1 2" key="1">
    <citation type="submission" date="2016-01" db="EMBL/GenBank/DDBJ databases">
        <authorList>
            <person name="Oliw E.H."/>
        </authorList>
    </citation>
    <scope>NUCLEOTIDE SEQUENCE [LARGE SCALE GENOMIC DNA]</scope>
    <source>
        <strain evidence="1 2">DY10</strain>
    </source>
</reference>
<keyword evidence="2" id="KW-1185">Reference proteome</keyword>
<dbReference type="KEGG" id="smon:AWR27_22295"/>